<feature type="chain" id="PRO_5042465902" evidence="2">
    <location>
        <begin position="22"/>
        <end position="292"/>
    </location>
</feature>
<dbReference type="Proteomes" id="UP001223520">
    <property type="component" value="Chromosome"/>
</dbReference>
<evidence type="ECO:0000256" key="1">
    <source>
        <dbReference type="SAM" id="MobiDB-lite"/>
    </source>
</evidence>
<proteinExistence type="predicted"/>
<name>A0AAJ6NU08_9CYAN</name>
<sequence>MGRKSKIAFATILSIAIAGCASEDTQQATNPTPPTPPVTQSLVAKAPSKTQSFNNPLIVAQETPTNASSTSNLIQLTNATERVTVISKGRPDPFAQIVGTPVSGMSTNTAVRKVPVLPPLPSTSNRGVVIAGRKLPTRSAVLSQTTVAKTPKPKSKLNPVLAQVLPKVLPQVVANPTLVSVLPPPAQPELARAVMVSGVVLIGREPQAIIKVPNEQASRYVQAGQRLANGLLIKRIEMNEGSNPIVILEQYGIEVARMVGETPAGSTPSATTGGNTVSVTIPSQNSFSVEAS</sequence>
<dbReference type="RefSeq" id="WP_281483763.1">
    <property type="nucleotide sequence ID" value="NZ_CP124543.1"/>
</dbReference>
<accession>A0AAJ6NU08</accession>
<dbReference type="AlphaFoldDB" id="A0AAJ6NU08"/>
<feature type="compositionally biased region" description="Polar residues" evidence="1">
    <location>
        <begin position="264"/>
        <end position="292"/>
    </location>
</feature>
<organism evidence="3 4">
    <name type="scientific">Halotia branconii CENA392</name>
    <dbReference type="NCBI Taxonomy" id="1539056"/>
    <lineage>
        <taxon>Bacteria</taxon>
        <taxon>Bacillati</taxon>
        <taxon>Cyanobacteriota</taxon>
        <taxon>Cyanophyceae</taxon>
        <taxon>Nostocales</taxon>
        <taxon>Nodulariaceae</taxon>
        <taxon>Halotia</taxon>
    </lineage>
</organism>
<gene>
    <name evidence="3" type="ORF">QI031_03095</name>
</gene>
<reference evidence="3 4" key="1">
    <citation type="journal article" date="2023" name="Limnol Oceanogr Lett">
        <title>Environmental adaptations by the intertidal Antarctic cyanobacterium Halotia branconii CENA392 as revealed using long-read genome sequencing.</title>
        <authorList>
            <person name="Dextro R.B."/>
            <person name="Delbaje E."/>
            <person name="Freitas P.N.N."/>
            <person name="Geraldes V."/>
            <person name="Pinto E."/>
            <person name="Long P.F."/>
            <person name="Fiore M.F."/>
        </authorList>
    </citation>
    <scope>NUCLEOTIDE SEQUENCE [LARGE SCALE GENOMIC DNA]</scope>
    <source>
        <strain evidence="3 4">CENA392</strain>
    </source>
</reference>
<evidence type="ECO:0000313" key="4">
    <source>
        <dbReference type="Proteomes" id="UP001223520"/>
    </source>
</evidence>
<dbReference type="PROSITE" id="PS51257">
    <property type="entry name" value="PROKAR_LIPOPROTEIN"/>
    <property type="match status" value="1"/>
</dbReference>
<evidence type="ECO:0000313" key="3">
    <source>
        <dbReference type="EMBL" id="WGV26513.1"/>
    </source>
</evidence>
<dbReference type="EMBL" id="CP124543">
    <property type="protein sequence ID" value="WGV26513.1"/>
    <property type="molecule type" value="Genomic_DNA"/>
</dbReference>
<dbReference type="KEGG" id="hbq:QI031_03095"/>
<keyword evidence="4" id="KW-1185">Reference proteome</keyword>
<protein>
    <submittedName>
        <fullName evidence="3">Uncharacterized protein</fullName>
    </submittedName>
</protein>
<feature type="signal peptide" evidence="2">
    <location>
        <begin position="1"/>
        <end position="21"/>
    </location>
</feature>
<feature type="region of interest" description="Disordered" evidence="1">
    <location>
        <begin position="263"/>
        <end position="292"/>
    </location>
</feature>
<keyword evidence="2" id="KW-0732">Signal</keyword>
<evidence type="ECO:0000256" key="2">
    <source>
        <dbReference type="SAM" id="SignalP"/>
    </source>
</evidence>